<dbReference type="InterPro" id="IPR036259">
    <property type="entry name" value="MFS_trans_sf"/>
</dbReference>
<accession>A0A6P0C8W2</accession>
<dbReference type="PANTHER" id="PTHR11360:SF284">
    <property type="entry name" value="EG:103B4.3 PROTEIN-RELATED"/>
    <property type="match status" value="1"/>
</dbReference>
<dbReference type="Pfam" id="PF07690">
    <property type="entry name" value="MFS_1"/>
    <property type="match status" value="1"/>
</dbReference>
<feature type="domain" description="Major facilitator superfamily (MFS) profile" evidence="5">
    <location>
        <begin position="8"/>
        <end position="403"/>
    </location>
</feature>
<comment type="caution">
    <text evidence="6">The sequence shown here is derived from an EMBL/GenBank/DDBJ whole genome shotgun (WGS) entry which is preliminary data.</text>
</comment>
<feature type="transmembrane region" description="Helical" evidence="4">
    <location>
        <begin position="103"/>
        <end position="124"/>
    </location>
</feature>
<dbReference type="CDD" id="cd17355">
    <property type="entry name" value="MFS_YcxA_like"/>
    <property type="match status" value="1"/>
</dbReference>
<evidence type="ECO:0000256" key="4">
    <source>
        <dbReference type="SAM" id="Phobius"/>
    </source>
</evidence>
<evidence type="ECO:0000313" key="7">
    <source>
        <dbReference type="Proteomes" id="UP000468591"/>
    </source>
</evidence>
<dbReference type="Gene3D" id="1.20.1250.20">
    <property type="entry name" value="MFS general substrate transporter like domains"/>
    <property type="match status" value="1"/>
</dbReference>
<protein>
    <submittedName>
        <fullName evidence="6">MFS transporter</fullName>
    </submittedName>
</protein>
<proteinExistence type="predicted"/>
<keyword evidence="1 4" id="KW-0812">Transmembrane</keyword>
<feature type="transmembrane region" description="Helical" evidence="4">
    <location>
        <begin position="161"/>
        <end position="182"/>
    </location>
</feature>
<feature type="transmembrane region" description="Helical" evidence="4">
    <location>
        <begin position="352"/>
        <end position="372"/>
    </location>
</feature>
<sequence length="410" mass="43605">MEQRSSIFTPVLIVGCFIILVSFAVRASFGVFQIPIAEEFGWLRAEFSLAIAIQNLAWGIGQPIFGALAEKIGDRRAIIIGSVVYALGLLLSANSVTPLEHQAYAWLVGFGIAGTGFGVILAVVGRASSDENRSMSLAIATAAGSAGQVFGAPVAEWMLGFMTWQMTFVTFAAVILGMLLTLPMMRAPASATKAELEESLGQILVKAFKDPSYTLIFLGFFSCGYQLAFITAHFPAFVTEMCGPILAGGVLHNIGITTTSALGAVAISLIGLANIAGTLAAGWAGKRYSKKYLLAGIYTGRTIVAALFIMFPITPVTVIVFSVAMGALWLATVPLTSGLVAHIYGLRYMGTLYGIVFFSHQLGSFLGVWLGGRMYDIYGSYTAVWWIGVAVGAIVHLPIKERRLEGLVTA</sequence>
<dbReference type="PROSITE" id="PS51257">
    <property type="entry name" value="PROKAR_LIPOPROTEIN"/>
    <property type="match status" value="1"/>
</dbReference>
<dbReference type="InterPro" id="IPR011701">
    <property type="entry name" value="MFS"/>
</dbReference>
<keyword evidence="3 4" id="KW-0472">Membrane</keyword>
<dbReference type="Proteomes" id="UP000468591">
    <property type="component" value="Unassembled WGS sequence"/>
</dbReference>
<dbReference type="InterPro" id="IPR020846">
    <property type="entry name" value="MFS_dom"/>
</dbReference>
<dbReference type="PANTHER" id="PTHR11360">
    <property type="entry name" value="MONOCARBOXYLATE TRANSPORTER"/>
    <property type="match status" value="1"/>
</dbReference>
<organism evidence="6 7">
    <name type="scientific">Sulfitobacter sediminilitoris</name>
    <dbReference type="NCBI Taxonomy" id="2698830"/>
    <lineage>
        <taxon>Bacteria</taxon>
        <taxon>Pseudomonadati</taxon>
        <taxon>Pseudomonadota</taxon>
        <taxon>Alphaproteobacteria</taxon>
        <taxon>Rhodobacterales</taxon>
        <taxon>Roseobacteraceae</taxon>
        <taxon>Sulfitobacter</taxon>
    </lineage>
</organism>
<feature type="transmembrane region" description="Helical" evidence="4">
    <location>
        <begin position="213"/>
        <end position="234"/>
    </location>
</feature>
<dbReference type="AlphaFoldDB" id="A0A6P0C8W2"/>
<evidence type="ECO:0000256" key="1">
    <source>
        <dbReference type="ARBA" id="ARBA00022692"/>
    </source>
</evidence>
<dbReference type="GO" id="GO:0022857">
    <property type="term" value="F:transmembrane transporter activity"/>
    <property type="evidence" value="ECO:0007669"/>
    <property type="project" value="InterPro"/>
</dbReference>
<feature type="transmembrane region" description="Helical" evidence="4">
    <location>
        <begin position="7"/>
        <end position="27"/>
    </location>
</feature>
<evidence type="ECO:0000256" key="2">
    <source>
        <dbReference type="ARBA" id="ARBA00022989"/>
    </source>
</evidence>
<dbReference type="InterPro" id="IPR050327">
    <property type="entry name" value="Proton-linked_MCT"/>
</dbReference>
<feature type="transmembrane region" description="Helical" evidence="4">
    <location>
        <begin position="136"/>
        <end position="155"/>
    </location>
</feature>
<gene>
    <name evidence="6" type="ORF">GV827_09510</name>
</gene>
<feature type="transmembrane region" description="Helical" evidence="4">
    <location>
        <begin position="378"/>
        <end position="397"/>
    </location>
</feature>
<evidence type="ECO:0000256" key="3">
    <source>
        <dbReference type="ARBA" id="ARBA00023136"/>
    </source>
</evidence>
<keyword evidence="7" id="KW-1185">Reference proteome</keyword>
<dbReference type="PROSITE" id="PS50850">
    <property type="entry name" value="MFS"/>
    <property type="match status" value="1"/>
</dbReference>
<feature type="transmembrane region" description="Helical" evidence="4">
    <location>
        <begin position="47"/>
        <end position="65"/>
    </location>
</feature>
<dbReference type="SUPFAM" id="SSF103473">
    <property type="entry name" value="MFS general substrate transporter"/>
    <property type="match status" value="1"/>
</dbReference>
<evidence type="ECO:0000259" key="5">
    <source>
        <dbReference type="PROSITE" id="PS50850"/>
    </source>
</evidence>
<dbReference type="EMBL" id="JAABNT010000005">
    <property type="protein sequence ID" value="NEK22641.1"/>
    <property type="molecule type" value="Genomic_DNA"/>
</dbReference>
<feature type="transmembrane region" description="Helical" evidence="4">
    <location>
        <begin position="77"/>
        <end position="97"/>
    </location>
</feature>
<feature type="transmembrane region" description="Helical" evidence="4">
    <location>
        <begin position="319"/>
        <end position="340"/>
    </location>
</feature>
<evidence type="ECO:0000313" key="6">
    <source>
        <dbReference type="EMBL" id="NEK22641.1"/>
    </source>
</evidence>
<feature type="transmembrane region" description="Helical" evidence="4">
    <location>
        <begin position="254"/>
        <end position="280"/>
    </location>
</feature>
<reference evidence="6 7" key="1">
    <citation type="submission" date="2020-01" db="EMBL/GenBank/DDBJ databases">
        <title>Sulfitobacter sediminilitoris sp. nov., isolated from a tidal flat.</title>
        <authorList>
            <person name="Park S."/>
            <person name="Yoon J.-H."/>
        </authorList>
    </citation>
    <scope>NUCLEOTIDE SEQUENCE [LARGE SCALE GENOMIC DNA]</scope>
    <source>
        <strain evidence="6 7">JBTF-M27</strain>
    </source>
</reference>
<name>A0A6P0C8W2_9RHOB</name>
<keyword evidence="2 4" id="KW-1133">Transmembrane helix</keyword>